<dbReference type="Pfam" id="PF04871">
    <property type="entry name" value="Uso1_p115_C"/>
    <property type="match status" value="1"/>
</dbReference>
<dbReference type="eggNOG" id="KOG0946">
    <property type="taxonomic scope" value="Eukaryota"/>
</dbReference>
<feature type="region of interest" description="Disordered" evidence="4">
    <location>
        <begin position="776"/>
        <end position="848"/>
    </location>
</feature>
<dbReference type="GO" id="GO:0048211">
    <property type="term" value="P:Golgi vesicle docking"/>
    <property type="evidence" value="ECO:0007669"/>
    <property type="project" value="TreeGrafter"/>
</dbReference>
<dbReference type="PANTHER" id="PTHR10013:SF0">
    <property type="entry name" value="GENERAL VESICULAR TRANSPORT FACTOR P115"/>
    <property type="match status" value="1"/>
</dbReference>
<dbReference type="GO" id="GO:0005783">
    <property type="term" value="C:endoplasmic reticulum"/>
    <property type="evidence" value="ECO:0007669"/>
    <property type="project" value="TreeGrafter"/>
</dbReference>
<dbReference type="FunCoup" id="A0A0D2WHW7">
    <property type="interactions" value="399"/>
</dbReference>
<organism evidence="7 8">
    <name type="scientific">Capsaspora owczarzaki (strain ATCC 30864)</name>
    <dbReference type="NCBI Taxonomy" id="595528"/>
    <lineage>
        <taxon>Eukaryota</taxon>
        <taxon>Filasterea</taxon>
        <taxon>Capsaspora</taxon>
    </lineage>
</organism>
<protein>
    <submittedName>
        <fullName evidence="7">Vesicle docking protein</fullName>
    </submittedName>
</protein>
<dbReference type="GO" id="GO:0000139">
    <property type="term" value="C:Golgi membrane"/>
    <property type="evidence" value="ECO:0007669"/>
    <property type="project" value="InterPro"/>
</dbReference>
<proteinExistence type="predicted"/>
<feature type="compositionally biased region" description="Polar residues" evidence="4">
    <location>
        <begin position="784"/>
        <end position="794"/>
    </location>
</feature>
<dbReference type="SUPFAM" id="SSF48371">
    <property type="entry name" value="ARM repeat"/>
    <property type="match status" value="1"/>
</dbReference>
<dbReference type="GO" id="GO:0005795">
    <property type="term" value="C:Golgi stack"/>
    <property type="evidence" value="ECO:0007669"/>
    <property type="project" value="TreeGrafter"/>
</dbReference>
<feature type="region of interest" description="Disordered" evidence="4">
    <location>
        <begin position="594"/>
        <end position="614"/>
    </location>
</feature>
<dbReference type="InterPro" id="IPR016024">
    <property type="entry name" value="ARM-type_fold"/>
</dbReference>
<reference evidence="8" key="1">
    <citation type="submission" date="2011-02" db="EMBL/GenBank/DDBJ databases">
        <title>The Genome Sequence of Capsaspora owczarzaki ATCC 30864.</title>
        <authorList>
            <person name="Russ C."/>
            <person name="Cuomo C."/>
            <person name="Burger G."/>
            <person name="Gray M.W."/>
            <person name="Holland P.W.H."/>
            <person name="King N."/>
            <person name="Lang F.B.F."/>
            <person name="Roger A.J."/>
            <person name="Ruiz-Trillo I."/>
            <person name="Young S.K."/>
            <person name="Zeng Q."/>
            <person name="Gargeya S."/>
            <person name="Alvarado L."/>
            <person name="Berlin A."/>
            <person name="Chapman S.B."/>
            <person name="Chen Z."/>
            <person name="Freedman E."/>
            <person name="Gellesch M."/>
            <person name="Goldberg J."/>
            <person name="Griggs A."/>
            <person name="Gujja S."/>
            <person name="Heilman E."/>
            <person name="Heiman D."/>
            <person name="Howarth C."/>
            <person name="Mehta T."/>
            <person name="Neiman D."/>
            <person name="Pearson M."/>
            <person name="Roberts A."/>
            <person name="Saif S."/>
            <person name="Shea T."/>
            <person name="Shenoy N."/>
            <person name="Sisk P."/>
            <person name="Stolte C."/>
            <person name="Sykes S."/>
            <person name="White J."/>
            <person name="Yandava C."/>
            <person name="Haas B."/>
            <person name="Nusbaum C."/>
            <person name="Birren B."/>
        </authorList>
    </citation>
    <scope>NUCLEOTIDE SEQUENCE</scope>
    <source>
        <strain evidence="8">ATCC 30864</strain>
    </source>
</reference>
<evidence type="ECO:0000259" key="6">
    <source>
        <dbReference type="Pfam" id="PF04871"/>
    </source>
</evidence>
<evidence type="ECO:0000259" key="5">
    <source>
        <dbReference type="Pfam" id="PF04869"/>
    </source>
</evidence>
<dbReference type="GO" id="GO:0045056">
    <property type="term" value="P:transcytosis"/>
    <property type="evidence" value="ECO:0007669"/>
    <property type="project" value="TreeGrafter"/>
</dbReference>
<feature type="compositionally biased region" description="Basic residues" evidence="4">
    <location>
        <begin position="287"/>
        <end position="296"/>
    </location>
</feature>
<dbReference type="OrthoDB" id="198977at2759"/>
<sequence length="969" mass="104751">MSFFNSIFSTAAPTQTGLQTVEKLCDRLEHSTLLEDRRNAVRSLKSLAKEYQADVGRLGLHLLLHVLENDSTDADITRFALETLIALCTSKPSQAANTTAAGAPADDDLGLRFTEAFIQMNDTVSLLLSLLAENDFYVRYTTVQLLTLLLTNRSDQLQNCILAAPMGISRLMDLLKDSRESIRNEALLLLVQLTRSNQAIQKIVTFENAFELLLDIMEEEGFAEGGIIVQDCLHLMSNLLRKNVTNQNYFRETSCVPRLVPFLRSLSPSHASASAPPAASHHNNGSSHHHHQHQHHGHEGHGHSHDGDDDHESHGHSHAGGHGGGDAQTPQPAHWTEQKTANAVLGLQLIRILVPPNNTSIVITQKTMLQHGIIALLAEIALFEDLPPRVKCEALSTAAEVIRGLPASQDAFAQCRVSVNGAIVATPLALLFAMLEPRRAFAERSAALYLFQSLVLNNEDMQTAVASTLPGNSIPFMPARAAAGRGQSSALGSGIHPSSSSNNLIATAGLGSGGVTLVAHVQGAGELLANGLFNAQDPLANWLCSIALGSVITNSTVAKDMALSSHISARLGEKPLSLMSQCTNAMTQVSGTGALSRSSVSSPSAASSDPSSTPRTLVGLLRLLCSWLADSPAAVRTFLHSTYNLPFLVELLEQHHSTSTGAVSVVIQGMAALLLGLCFAHNDVAESTFNRASIRLTIQNRINLETFNGYIANLGRCEYFTKAASNTSFSSTKPGDVWFDYEFTVLFKRASVAIERALDPAYEHLQTLPQAPSAPQGYALPYQNFGQNPGVASSPQQQGQPSPMPPQQQPQQQHQQQQQQYQQPLTPVQQSTQQPYSPTPQASAQVADHSADHALVLQNFKDLIRKQDSEIAQLRAAVSQRDSEIATLTTQVQASKQSTPTLPSQGEVSALQTLTTLQQEHDSLKADHEALLGILAEYDDTKAKYRQRILDLGGEVTDEEEEDDGESEQ</sequence>
<feature type="compositionally biased region" description="Basic and acidic residues" evidence="4">
    <location>
        <begin position="297"/>
        <end position="315"/>
    </location>
</feature>
<feature type="domain" description="Uso1/p115-like vesicle tethering protein C-terminal" evidence="6">
    <location>
        <begin position="858"/>
        <end position="968"/>
    </location>
</feature>
<dbReference type="InParanoid" id="A0A0D2WHW7"/>
<dbReference type="InterPro" id="IPR024095">
    <property type="entry name" value="Vesicle_P115"/>
</dbReference>
<dbReference type="PANTHER" id="PTHR10013">
    <property type="entry name" value="GENERAL VESICULAR TRANSPORT FACTOR P115"/>
    <property type="match status" value="1"/>
</dbReference>
<gene>
    <name evidence="7" type="ORF">CAOG_000803</name>
</gene>
<accession>A0A0D2WHW7</accession>
<dbReference type="GO" id="GO:0006888">
    <property type="term" value="P:endoplasmic reticulum to Golgi vesicle-mediated transport"/>
    <property type="evidence" value="ECO:0007669"/>
    <property type="project" value="TreeGrafter"/>
</dbReference>
<dbReference type="PhylomeDB" id="A0A0D2WHW7"/>
<feature type="compositionally biased region" description="Low complexity" evidence="4">
    <location>
        <begin position="268"/>
        <end position="286"/>
    </location>
</feature>
<dbReference type="InterPro" id="IPR006953">
    <property type="entry name" value="Vesicle_Uso1_P115_head"/>
</dbReference>
<dbReference type="GO" id="GO:0048280">
    <property type="term" value="P:vesicle fusion with Golgi apparatus"/>
    <property type="evidence" value="ECO:0007669"/>
    <property type="project" value="InterPro"/>
</dbReference>
<keyword evidence="3" id="KW-0175">Coiled coil</keyword>
<evidence type="ECO:0000313" key="7">
    <source>
        <dbReference type="EMBL" id="KJE89305.1"/>
    </source>
</evidence>
<comment type="subcellular location">
    <subcellularLocation>
        <location evidence="1">Golgi apparatus</location>
    </subcellularLocation>
</comment>
<dbReference type="AlphaFoldDB" id="A0A0D2WHW7"/>
<dbReference type="Gene3D" id="1.25.10.10">
    <property type="entry name" value="Leucine-rich Repeat Variant"/>
    <property type="match status" value="1"/>
</dbReference>
<keyword evidence="2" id="KW-0333">Golgi apparatus</keyword>
<evidence type="ECO:0000256" key="3">
    <source>
        <dbReference type="ARBA" id="ARBA00023054"/>
    </source>
</evidence>
<dbReference type="InterPro" id="IPR006955">
    <property type="entry name" value="Uso1_p115_C"/>
</dbReference>
<evidence type="ECO:0000256" key="2">
    <source>
        <dbReference type="ARBA" id="ARBA00023034"/>
    </source>
</evidence>
<keyword evidence="8" id="KW-1185">Reference proteome</keyword>
<name>A0A0D2WHW7_CAPO3</name>
<dbReference type="Proteomes" id="UP000008743">
    <property type="component" value="Unassembled WGS sequence"/>
</dbReference>
<dbReference type="InterPro" id="IPR011989">
    <property type="entry name" value="ARM-like"/>
</dbReference>
<dbReference type="Pfam" id="PF04869">
    <property type="entry name" value="Uso1_p115_head"/>
    <property type="match status" value="1"/>
</dbReference>
<dbReference type="STRING" id="595528.A0A0D2WHW7"/>
<feature type="domain" description="Vesicle tethering protein Uso1/P115-like head" evidence="5">
    <location>
        <begin position="408"/>
        <end position="758"/>
    </location>
</feature>
<feature type="region of interest" description="Disordered" evidence="4">
    <location>
        <begin position="268"/>
        <end position="334"/>
    </location>
</feature>
<dbReference type="GO" id="GO:0006886">
    <property type="term" value="P:intracellular protein transport"/>
    <property type="evidence" value="ECO:0007669"/>
    <property type="project" value="InterPro"/>
</dbReference>
<evidence type="ECO:0000256" key="1">
    <source>
        <dbReference type="ARBA" id="ARBA00004555"/>
    </source>
</evidence>
<dbReference type="RefSeq" id="XP_004365674.2">
    <property type="nucleotide sequence ID" value="XM_004365617.2"/>
</dbReference>
<dbReference type="EMBL" id="KE346360">
    <property type="protein sequence ID" value="KJE89305.1"/>
    <property type="molecule type" value="Genomic_DNA"/>
</dbReference>
<feature type="compositionally biased region" description="Low complexity" evidence="4">
    <location>
        <begin position="809"/>
        <end position="845"/>
    </location>
</feature>
<evidence type="ECO:0000313" key="8">
    <source>
        <dbReference type="Proteomes" id="UP000008743"/>
    </source>
</evidence>
<evidence type="ECO:0000256" key="4">
    <source>
        <dbReference type="SAM" id="MobiDB-lite"/>
    </source>
</evidence>
<dbReference type="GO" id="GO:0012507">
    <property type="term" value="C:ER to Golgi transport vesicle membrane"/>
    <property type="evidence" value="ECO:0007669"/>
    <property type="project" value="TreeGrafter"/>
</dbReference>